<feature type="transmembrane region" description="Helical" evidence="6">
    <location>
        <begin position="504"/>
        <end position="523"/>
    </location>
</feature>
<comment type="caution">
    <text evidence="8">The sequence shown here is derived from an EMBL/GenBank/DDBJ whole genome shotgun (WGS) entry which is preliminary data.</text>
</comment>
<organism evidence="8 9">
    <name type="scientific">Massariosphaeria phaeospora</name>
    <dbReference type="NCBI Taxonomy" id="100035"/>
    <lineage>
        <taxon>Eukaryota</taxon>
        <taxon>Fungi</taxon>
        <taxon>Dikarya</taxon>
        <taxon>Ascomycota</taxon>
        <taxon>Pezizomycotina</taxon>
        <taxon>Dothideomycetes</taxon>
        <taxon>Pleosporomycetidae</taxon>
        <taxon>Pleosporales</taxon>
        <taxon>Pleosporales incertae sedis</taxon>
        <taxon>Massariosphaeria</taxon>
    </lineage>
</organism>
<dbReference type="InterPro" id="IPR036259">
    <property type="entry name" value="MFS_trans_sf"/>
</dbReference>
<reference evidence="8 9" key="1">
    <citation type="submission" date="2020-01" db="EMBL/GenBank/DDBJ databases">
        <authorList>
            <consortium name="DOE Joint Genome Institute"/>
            <person name="Haridas S."/>
            <person name="Albert R."/>
            <person name="Binder M."/>
            <person name="Bloem J."/>
            <person name="Labutti K."/>
            <person name="Salamov A."/>
            <person name="Andreopoulos B."/>
            <person name="Baker S.E."/>
            <person name="Barry K."/>
            <person name="Bills G."/>
            <person name="Bluhm B.H."/>
            <person name="Cannon C."/>
            <person name="Castanera R."/>
            <person name="Culley D.E."/>
            <person name="Daum C."/>
            <person name="Ezra D."/>
            <person name="Gonzalez J.B."/>
            <person name="Henrissat B."/>
            <person name="Kuo A."/>
            <person name="Liang C."/>
            <person name="Lipzen A."/>
            <person name="Lutzoni F."/>
            <person name="Magnuson J."/>
            <person name="Mondo S."/>
            <person name="Nolan M."/>
            <person name="Ohm R."/>
            <person name="Pangilinan J."/>
            <person name="Park H.-J.H."/>
            <person name="Ramirez L."/>
            <person name="Alfaro M."/>
            <person name="Sun H."/>
            <person name="Tritt A."/>
            <person name="Yoshinaga Y."/>
            <person name="Zwiers L.-H.L."/>
            <person name="Turgeon B.G."/>
            <person name="Goodwin S.B."/>
            <person name="Spatafora J.W."/>
            <person name="Crous P.W."/>
            <person name="Grigoriev I.V."/>
        </authorList>
    </citation>
    <scope>NUCLEOTIDE SEQUENCE [LARGE SCALE GENOMIC DNA]</scope>
    <source>
        <strain evidence="8 9">CBS 611.86</strain>
    </source>
</reference>
<dbReference type="Proteomes" id="UP000481861">
    <property type="component" value="Unassembled WGS sequence"/>
</dbReference>
<feature type="transmembrane region" description="Helical" evidence="6">
    <location>
        <begin position="197"/>
        <end position="218"/>
    </location>
</feature>
<evidence type="ECO:0000259" key="7">
    <source>
        <dbReference type="PROSITE" id="PS50850"/>
    </source>
</evidence>
<evidence type="ECO:0000256" key="3">
    <source>
        <dbReference type="ARBA" id="ARBA00022989"/>
    </source>
</evidence>
<evidence type="ECO:0000256" key="1">
    <source>
        <dbReference type="ARBA" id="ARBA00004141"/>
    </source>
</evidence>
<dbReference type="OrthoDB" id="419537at2759"/>
<feature type="transmembrane region" description="Helical" evidence="6">
    <location>
        <begin position="106"/>
        <end position="129"/>
    </location>
</feature>
<name>A0A7C8I8I4_9PLEO</name>
<protein>
    <submittedName>
        <fullName evidence="8">Major facilitator superfamily domain-containing protein</fullName>
    </submittedName>
</protein>
<dbReference type="FunFam" id="1.20.1720.10:FF:000024">
    <property type="entry name" value="MFS multidrug transporter, putative"/>
    <property type="match status" value="1"/>
</dbReference>
<feature type="transmembrane region" description="Helical" evidence="6">
    <location>
        <begin position="409"/>
        <end position="430"/>
    </location>
</feature>
<feature type="transmembrane region" description="Helical" evidence="6">
    <location>
        <begin position="437"/>
        <end position="458"/>
    </location>
</feature>
<keyword evidence="4 6" id="KW-0472">Membrane</keyword>
<dbReference type="Gene3D" id="1.20.1720.10">
    <property type="entry name" value="Multidrug resistance protein D"/>
    <property type="match status" value="1"/>
</dbReference>
<keyword evidence="3 6" id="KW-1133">Transmembrane helix</keyword>
<evidence type="ECO:0000256" key="5">
    <source>
        <dbReference type="SAM" id="MobiDB-lite"/>
    </source>
</evidence>
<gene>
    <name evidence="8" type="ORF">BDV95DRAFT_592713</name>
</gene>
<proteinExistence type="predicted"/>
<sequence>MASNQHMNGHSPSERTPLLHSSSSNGGDHPPDESAVDAEDVVSAGVIGEGALEAPKYPDLERPRSYSHSHWLAPDEDSASRPEPENIAQFQENGLLGGMSKARFRCIFGGIVLGYFVAMFDSTLMASSHPVITSYFNASNSASWLSTAFLLTSTSLQPLFGRVSDTIGRRPLYLTGILFLTVTTAWCALAQSIGSFIAARAFCGIGAAGVLSMGNIMTNDLVSIEVRGTYQAYINMFYGGGSAAGAAFGGFLCDTIGWRMTFAIQIPILLIVFINGILTTPTTLGPNLAKQSGQGIMDAMKGFDIAGSVLLTGSVASLILGLNLGGNVYPWKHPLVIGSLVVAAIAGVILVRVEGRAGRPVMPLAMLSSKPRGSLVFNNFFANIGINSIIFNAPLYFQAVKLDSASTSGFRLAGPSVALGVCGVSAGFIMSATGRMTWLIVVGSLFMLLGGTCLAAMWDGIPMWLATLFLTPASIGQGLAFPAVSLAVLATSTQEDQAVMSSTLVLWRSLGTVMGVSFSSLILQNALTAYLNRLVTGAAKDEIILRVRKSVHAIVDLDPTPQSQVIDAYERSLRITFISAIAFFVAANALLLAIKLPDLKRQPRQENNEEVDEAAE</sequence>
<feature type="transmembrane region" description="Helical" evidence="6">
    <location>
        <begin position="141"/>
        <end position="160"/>
    </location>
</feature>
<keyword evidence="2 6" id="KW-0812">Transmembrane</keyword>
<dbReference type="Pfam" id="PF07690">
    <property type="entry name" value="MFS_1"/>
    <property type="match status" value="1"/>
</dbReference>
<feature type="transmembrane region" description="Helical" evidence="6">
    <location>
        <begin position="374"/>
        <end position="397"/>
    </location>
</feature>
<evidence type="ECO:0000313" key="8">
    <source>
        <dbReference type="EMBL" id="KAF2873328.1"/>
    </source>
</evidence>
<dbReference type="EMBL" id="JAADJZ010000007">
    <property type="protein sequence ID" value="KAF2873328.1"/>
    <property type="molecule type" value="Genomic_DNA"/>
</dbReference>
<dbReference type="InterPro" id="IPR020846">
    <property type="entry name" value="MFS_dom"/>
</dbReference>
<dbReference type="InterPro" id="IPR011701">
    <property type="entry name" value="MFS"/>
</dbReference>
<dbReference type="AlphaFoldDB" id="A0A7C8I8I4"/>
<dbReference type="Gene3D" id="1.20.1250.20">
    <property type="entry name" value="MFS general substrate transporter like domains"/>
    <property type="match status" value="1"/>
</dbReference>
<dbReference type="PANTHER" id="PTHR23501">
    <property type="entry name" value="MAJOR FACILITATOR SUPERFAMILY"/>
    <property type="match status" value="1"/>
</dbReference>
<feature type="transmembrane region" description="Helical" evidence="6">
    <location>
        <begin position="230"/>
        <end position="252"/>
    </location>
</feature>
<evidence type="ECO:0000313" key="9">
    <source>
        <dbReference type="Proteomes" id="UP000481861"/>
    </source>
</evidence>
<feature type="transmembrane region" description="Helical" evidence="6">
    <location>
        <begin position="464"/>
        <end position="492"/>
    </location>
</feature>
<evidence type="ECO:0000256" key="2">
    <source>
        <dbReference type="ARBA" id="ARBA00022692"/>
    </source>
</evidence>
<feature type="transmembrane region" description="Helical" evidence="6">
    <location>
        <begin position="264"/>
        <end position="284"/>
    </location>
</feature>
<feature type="domain" description="Major facilitator superfamily (MFS) profile" evidence="7">
    <location>
        <begin position="107"/>
        <end position="600"/>
    </location>
</feature>
<dbReference type="PANTHER" id="PTHR23501:SF67">
    <property type="entry name" value="MFS MULTIDRUG EFFLUX TRANSPORTER (EUROFUNG)"/>
    <property type="match status" value="1"/>
</dbReference>
<dbReference type="PROSITE" id="PS50850">
    <property type="entry name" value="MFS"/>
    <property type="match status" value="1"/>
</dbReference>
<dbReference type="GO" id="GO:0000329">
    <property type="term" value="C:fungal-type vacuole membrane"/>
    <property type="evidence" value="ECO:0007669"/>
    <property type="project" value="TreeGrafter"/>
</dbReference>
<keyword evidence="9" id="KW-1185">Reference proteome</keyword>
<dbReference type="SUPFAM" id="SSF103473">
    <property type="entry name" value="MFS general substrate transporter"/>
    <property type="match status" value="1"/>
</dbReference>
<feature type="transmembrane region" description="Helical" evidence="6">
    <location>
        <begin position="335"/>
        <end position="353"/>
    </location>
</feature>
<comment type="subcellular location">
    <subcellularLocation>
        <location evidence="1">Membrane</location>
        <topology evidence="1">Multi-pass membrane protein</topology>
    </subcellularLocation>
</comment>
<feature type="compositionally biased region" description="Polar residues" evidence="5">
    <location>
        <begin position="1"/>
        <end position="11"/>
    </location>
</feature>
<feature type="transmembrane region" description="Helical" evidence="6">
    <location>
        <begin position="575"/>
        <end position="594"/>
    </location>
</feature>
<evidence type="ECO:0000256" key="6">
    <source>
        <dbReference type="SAM" id="Phobius"/>
    </source>
</evidence>
<accession>A0A7C8I8I4</accession>
<dbReference type="GO" id="GO:0015174">
    <property type="term" value="F:basic amino acid transmembrane transporter activity"/>
    <property type="evidence" value="ECO:0007669"/>
    <property type="project" value="TreeGrafter"/>
</dbReference>
<feature type="transmembrane region" description="Helical" evidence="6">
    <location>
        <begin position="172"/>
        <end position="191"/>
    </location>
</feature>
<feature type="transmembrane region" description="Helical" evidence="6">
    <location>
        <begin position="305"/>
        <end position="329"/>
    </location>
</feature>
<evidence type="ECO:0000256" key="4">
    <source>
        <dbReference type="ARBA" id="ARBA00023136"/>
    </source>
</evidence>
<feature type="region of interest" description="Disordered" evidence="5">
    <location>
        <begin position="1"/>
        <end position="82"/>
    </location>
</feature>